<feature type="region of interest" description="Disordered" evidence="1">
    <location>
        <begin position="369"/>
        <end position="416"/>
    </location>
</feature>
<dbReference type="PANTHER" id="PTHR21015:SF22">
    <property type="entry name" value="GLYCOSYLTRANSFERASE"/>
    <property type="match status" value="1"/>
</dbReference>
<evidence type="ECO:0000256" key="1">
    <source>
        <dbReference type="SAM" id="MobiDB-lite"/>
    </source>
</evidence>
<name>A0ABQ0Q6T6_9PROT</name>
<accession>A0ABQ0Q6T6</accession>
<proteinExistence type="predicted"/>
<dbReference type="Gene3D" id="3.40.50.2000">
    <property type="entry name" value="Glycogen Phosphorylase B"/>
    <property type="match status" value="1"/>
</dbReference>
<dbReference type="Proteomes" id="UP001062776">
    <property type="component" value="Unassembled WGS sequence"/>
</dbReference>
<sequence length="416" mass="44806">MNRPIGYFVHHQGRGHAERCLAIIHALPATRPVVIFCARPDFFPDLPDHVSICAIPSLFEARGDEAASMADLPTPRTMHCAPVGWPGIRQAMGAIAQWFAQADPALMICDVSAEIAQLSRLCSVPHIKIVQHGDREDEGHQAAYDGAVGLLAPFSEHLAQPEWSSARRKQIFFAGGLGKSDVLPEKEVARRRIGVDPEREMILVMSGGGGSGFTLAPIAVGARHRPDAHWVTIGAMEHDWHATGTGNLTIRGWVDNAPDYIAAADCIIASTGNTTCQQILAAGKPWLAVPEWRYFDEQHRKAECLAAARMAVTRPHLPASGMAWTTALAETYATHDPQLQRAAIDDRPAERVALWIETLISRLWDQHHPASAPDTAQAGLTSETGHASAHPGASADIVASHPDPGAARGATETHPS</sequence>
<protein>
    <recommendedName>
        <fullName evidence="4">Glycosyl transferase family 28 C-terminal domain-containing protein</fullName>
    </recommendedName>
</protein>
<dbReference type="SUPFAM" id="SSF53756">
    <property type="entry name" value="UDP-Glycosyltransferase/glycogen phosphorylase"/>
    <property type="match status" value="1"/>
</dbReference>
<organism evidence="2 3">
    <name type="scientific">Asaia krungthepensis NRIC 0535</name>
    <dbReference type="NCBI Taxonomy" id="1307925"/>
    <lineage>
        <taxon>Bacteria</taxon>
        <taxon>Pseudomonadati</taxon>
        <taxon>Pseudomonadota</taxon>
        <taxon>Alphaproteobacteria</taxon>
        <taxon>Acetobacterales</taxon>
        <taxon>Acetobacteraceae</taxon>
        <taxon>Asaia</taxon>
    </lineage>
</organism>
<dbReference type="EMBL" id="BAPV01000061">
    <property type="protein sequence ID" value="GBQ93959.1"/>
    <property type="molecule type" value="Genomic_DNA"/>
</dbReference>
<gene>
    <name evidence="2" type="ORF">AA0535_3004</name>
</gene>
<dbReference type="PANTHER" id="PTHR21015">
    <property type="entry name" value="UDP-N-ACETYLGLUCOSAMINE--N-ACETYLMURAMYL-(PENTAPEPTIDE) PYROPHOSPHORYL-UNDECAPRENOL N-ACETYLGLUCOSAMINE TRANSFERASE 1"/>
    <property type="match status" value="1"/>
</dbReference>
<evidence type="ECO:0008006" key="4">
    <source>
        <dbReference type="Google" id="ProtNLM"/>
    </source>
</evidence>
<evidence type="ECO:0000313" key="3">
    <source>
        <dbReference type="Proteomes" id="UP001062776"/>
    </source>
</evidence>
<reference evidence="2" key="1">
    <citation type="submission" date="2013-04" db="EMBL/GenBank/DDBJ databases">
        <title>The genome sequencing project of 58 acetic acid bacteria.</title>
        <authorList>
            <person name="Okamoto-Kainuma A."/>
            <person name="Ishikawa M."/>
            <person name="Umino S."/>
            <person name="Koizumi Y."/>
            <person name="Shiwa Y."/>
            <person name="Yoshikawa H."/>
            <person name="Matsutani M."/>
            <person name="Matsushita K."/>
        </authorList>
    </citation>
    <scope>NUCLEOTIDE SEQUENCE</scope>
    <source>
        <strain evidence="2">NRIC 0535</strain>
    </source>
</reference>
<evidence type="ECO:0000313" key="2">
    <source>
        <dbReference type="EMBL" id="GBQ93959.1"/>
    </source>
</evidence>
<dbReference type="RefSeq" id="WP_264817547.1">
    <property type="nucleotide sequence ID" value="NZ_BAPV01000061.1"/>
</dbReference>
<comment type="caution">
    <text evidence="2">The sequence shown here is derived from an EMBL/GenBank/DDBJ whole genome shotgun (WGS) entry which is preliminary data.</text>
</comment>
<keyword evidence="3" id="KW-1185">Reference proteome</keyword>